<protein>
    <recommendedName>
        <fullName evidence="3">Chitin-binding type-4 domain-containing protein</fullName>
    </recommendedName>
</protein>
<keyword evidence="5" id="KW-1185">Reference proteome</keyword>
<reference evidence="4 5" key="1">
    <citation type="submission" date="2016-10" db="EMBL/GenBank/DDBJ databases">
        <title>Silvanigrella aquatica sp. nov., isolated from a freshwater lake located in the Black Forest, Germany, description of Silvanigrellaceae fam. nov., Silvanigrellales ord. nov., reclassification of the order Bdellovibrionales in the class Oligoflexia, reclassification of the families Bacteriovoracaceae and Halobacteriovoraceae in the new order Bacteriovoracales ord. nov., and reclassification of the family Pseudobacteriovoracaceae in the order Oligoflexiales.</title>
        <authorList>
            <person name="Hahn M.W."/>
            <person name="Schmidt J."/>
            <person name="Koll U."/>
            <person name="Rohde M."/>
            <person name="Verbag S."/>
            <person name="Pitt A."/>
            <person name="Nakai R."/>
            <person name="Naganuma T."/>
            <person name="Lang E."/>
        </authorList>
    </citation>
    <scope>NUCLEOTIDE SEQUENCE [LARGE SCALE GENOMIC DNA]</scope>
    <source>
        <strain evidence="4 5">MWH-Nonnen-W8red</strain>
    </source>
</reference>
<dbReference type="AlphaFoldDB" id="A0A1L4D0J2"/>
<feature type="compositionally biased region" description="Polar residues" evidence="1">
    <location>
        <begin position="112"/>
        <end position="122"/>
    </location>
</feature>
<accession>A0A1L4D0J2</accession>
<feature type="domain" description="Chitin-binding type-4" evidence="3">
    <location>
        <begin position="29"/>
        <end position="86"/>
    </location>
</feature>
<evidence type="ECO:0000256" key="2">
    <source>
        <dbReference type="SAM" id="SignalP"/>
    </source>
</evidence>
<dbReference type="InterPro" id="IPR004302">
    <property type="entry name" value="Cellulose/chitin-bd_N"/>
</dbReference>
<evidence type="ECO:0000259" key="3">
    <source>
        <dbReference type="Pfam" id="PF03067"/>
    </source>
</evidence>
<dbReference type="Proteomes" id="UP000184731">
    <property type="component" value="Chromosome"/>
</dbReference>
<name>A0A1L4D0J2_9BACT</name>
<dbReference type="KEGG" id="saqi:AXG55_07270"/>
<evidence type="ECO:0000313" key="4">
    <source>
        <dbReference type="EMBL" id="APJ03716.1"/>
    </source>
</evidence>
<evidence type="ECO:0000313" key="5">
    <source>
        <dbReference type="Proteomes" id="UP000184731"/>
    </source>
</evidence>
<dbReference type="Pfam" id="PF03067">
    <property type="entry name" value="LPMO_10"/>
    <property type="match status" value="1"/>
</dbReference>
<sequence>MIFNKIIFHKVMNYSLLFFSLANGVAFAHGSMEVPRSRVYQCYHEGPENPQSDACKAVVKENGTQALYDWNEVNQSHANGNHKSYSNYSNAFYETNDHHKHHNHSFHSQKNISSNELRNNYK</sequence>
<organism evidence="4 5">
    <name type="scientific">Silvanigrella aquatica</name>
    <dbReference type="NCBI Taxonomy" id="1915309"/>
    <lineage>
        <taxon>Bacteria</taxon>
        <taxon>Pseudomonadati</taxon>
        <taxon>Bdellovibrionota</taxon>
        <taxon>Oligoflexia</taxon>
        <taxon>Silvanigrellales</taxon>
        <taxon>Silvanigrellaceae</taxon>
        <taxon>Silvanigrella</taxon>
    </lineage>
</organism>
<feature type="compositionally biased region" description="Basic residues" evidence="1">
    <location>
        <begin position="98"/>
        <end position="107"/>
    </location>
</feature>
<evidence type="ECO:0000256" key="1">
    <source>
        <dbReference type="SAM" id="MobiDB-lite"/>
    </source>
</evidence>
<proteinExistence type="predicted"/>
<feature type="region of interest" description="Disordered" evidence="1">
    <location>
        <begin position="98"/>
        <end position="122"/>
    </location>
</feature>
<gene>
    <name evidence="4" type="ORF">AXG55_07270</name>
</gene>
<feature type="chain" id="PRO_5012273079" description="Chitin-binding type-4 domain-containing protein" evidence="2">
    <location>
        <begin position="29"/>
        <end position="122"/>
    </location>
</feature>
<feature type="signal peptide" evidence="2">
    <location>
        <begin position="1"/>
        <end position="28"/>
    </location>
</feature>
<dbReference type="Gene3D" id="2.70.50.50">
    <property type="entry name" value="chitin-binding protein cbp21"/>
    <property type="match status" value="1"/>
</dbReference>
<dbReference type="EMBL" id="CP017834">
    <property type="protein sequence ID" value="APJ03716.1"/>
    <property type="molecule type" value="Genomic_DNA"/>
</dbReference>
<keyword evidence="2" id="KW-0732">Signal</keyword>
<dbReference type="STRING" id="1915309.AXG55_07270"/>